<gene>
    <name evidence="6" type="ORF">LPB303_06030</name>
</gene>
<dbReference type="OrthoDB" id="1652165at2"/>
<protein>
    <recommendedName>
        <fullName evidence="8">PA14 domain-containing protein</fullName>
    </recommendedName>
</protein>
<dbReference type="GO" id="GO:0004553">
    <property type="term" value="F:hydrolase activity, hydrolyzing O-glycosyl compounds"/>
    <property type="evidence" value="ECO:0007669"/>
    <property type="project" value="UniProtKB-ARBA"/>
</dbReference>
<dbReference type="PROSITE" id="PS51841">
    <property type="entry name" value="LTD"/>
    <property type="match status" value="1"/>
</dbReference>
<comment type="caution">
    <text evidence="6">The sequence shown here is derived from an EMBL/GenBank/DDBJ whole genome shotgun (WGS) entry which is preliminary data.</text>
</comment>
<dbReference type="PROSITE" id="PS50060">
    <property type="entry name" value="MAM_2"/>
    <property type="match status" value="1"/>
</dbReference>
<feature type="region of interest" description="Disordered" evidence="2">
    <location>
        <begin position="365"/>
        <end position="394"/>
    </location>
</feature>
<dbReference type="GO" id="GO:0005975">
    <property type="term" value="P:carbohydrate metabolic process"/>
    <property type="evidence" value="ECO:0007669"/>
    <property type="project" value="UniProtKB-ARBA"/>
</dbReference>
<feature type="domain" description="MAM" evidence="3">
    <location>
        <begin position="52"/>
        <end position="202"/>
    </location>
</feature>
<sequence>MIKNLKRSTLFGEIARFNLVPPTKKAIALKFNKVSYLILPLLFLFAFQNASGQDSFENSLDGWVNVSGDDFDWTNLSGPTGSSNTGPNSAQDGSYYMYIETSGFNRVTGETASLEKDFSLIGKKNAKLTFQYHMYGSTIGTLNVYVNNTNLFTKSGNQGNNWLSSGSIDLSAYDGQNITIRFEGIRGTNYRGDIAIDNVLVTTDNDNDGVSDVDDEDDDNDGILDIDEGLCTSVQSGTWTSVNATTRTFDFGNGIIARAVTTATTAFSNGNFNNQNFWSEDLGGDVSLQTSYNWGSTLTITFENSAGNAVTVDNLKLHFDRIGGIVNTGSGQYTGNSALITLNGGLTWTKLTNATDDFLVTSNTVKDSSSGNATAFEAESSKGVSDGTASGSLSINEPTSSISLAFPQDGTTGAGDTIELIISACKNLDTDGDGTPDYLDSDSDGDGCSDADEAYFSTVTDADSNNNGTYGNGTPTVDTVGKVVGASYTTPDAYYLDASVNACYDNDKDGIPDDVDLDDDNDGIPDTEENIGCTGSLNYEFYDAIPLNNSVDNIPTTGAAGVGTVSDFNVEALQNIVTPTDDTNYSIRYTGFINIPTTDTYTFYLNSDDGSKVYIDGNEVVAYDGLHSANGPITGNPFALNKGAHTIEILFFERTGAHSLNVEYSNTTSPSRIPIPFNTLSSNCDSDGDGIANSLDSDSDNDGCPDALEGSGTYSHTDIDTDPSSPTFGMLTAAVDTDKESDTYGIPGGITQTIGTSQNADIQSPACYIAPYNDINQTPQDTPINGDLLTNDENIASVTKVKIGTTDYTVPPEASGTPGSVTITNVPGVDKNGNAVANAGTITIKSDGNYTFVPAAGFTGTIDPVTYTGTGDDGATDTASLSIEVLPNVQPNSNPPTAQNDVNTTELNTNINSNVISNDSDPDGDALTVSSADVIIGTATTVAGVDEYGNAIANAGTLNLTSTGTYEFIPVDGFTGTVNDITYTISDGNGGTDTATLSLNVIPNYGNNTFANDDANSAPQGTTMNGNVVANDFDPENNDQTVTDATANGTSITIGTKTTIPNVGDLTLNADGSYTFEPLSNFVGTVPVTYIINDNGTTTASDQATLYLTSIPEVLEANAMITQVYHFGIEKWIEITNIGRTDIPANTIKVQLYKDKAGDQTGIQPDADGVVNTILEVGKSVLINNRAATSINNLGTGNIQTNAPLTDLNDANDIITLSTATGINSWANRYDVASNIANKTSVVRIDEALTTNKNYTADEWVVFIDDAITPYQPIGEANISGTKRHPQDPLISEILNSDTEANTLLGLHRIKITTSTASSNVYTNGFPDRSRSVVIDQDFEHTGNRLSARKLKVETGTTLTVTDQLLVVTNDITLDGDIRLAGTLAQLVQTHTGASTITSTIVGTMGNLLVDQNSEIPSLYRYGYMSSPVNSGTNIYTIEDVLKDGTDPTTPKDITFVPGYDGSFDETNTLAISLADYWIYTYSPESNGRTNWAHQYKDGEINSGDGFIFKGPGKLLGQNYTFVGTPNDGEFNTHNTLGAGEDYLIGNPFPSAMNAKKFINDNLNETTGTLYFWEHKESAIGEGQGIDGHIFGGYIGGYATLNLSGGVAADLPANTSNDNSGTSGVDSATDYTTPLPYIAIGQGFFIEGDLGGTIEFNNSQRAYVTEGTESVFFKTSEQASKSKTTSNALPFIKLGFEYYNEDNLFLHHQIGISFQATNSFAFNKGYDSEAYETGKTDMYWKFPNDDKNYVIAGVQEISNELEVPLEVIVDYSGQVNIMVDETENVTRDIYITDKLTGTSYDLTSDKITLTLDKGKYTDRFVLAFTPSSTLNIENEILDAYTNIYADNENHQIVISKNNEVEINKVEMFDILGKKVSIWNIKEQKDTHQLEIKKQIPTGVYIVKMNTNKGTINKKVVIE</sequence>
<feature type="region of interest" description="Disordered" evidence="2">
    <location>
        <begin position="688"/>
        <end position="726"/>
    </location>
</feature>
<dbReference type="SMART" id="SM00137">
    <property type="entry name" value="MAM"/>
    <property type="match status" value="1"/>
</dbReference>
<proteinExistence type="predicted"/>
<dbReference type="Pfam" id="PF17963">
    <property type="entry name" value="Big_9"/>
    <property type="match status" value="2"/>
</dbReference>
<evidence type="ECO:0000256" key="2">
    <source>
        <dbReference type="SAM" id="MobiDB-lite"/>
    </source>
</evidence>
<dbReference type="Pfam" id="PF19076">
    <property type="entry name" value="CshA_repeat"/>
    <property type="match status" value="1"/>
</dbReference>
<feature type="domain" description="PA14" evidence="4">
    <location>
        <begin position="532"/>
        <end position="679"/>
    </location>
</feature>
<evidence type="ECO:0000256" key="1">
    <source>
        <dbReference type="ARBA" id="ARBA00022729"/>
    </source>
</evidence>
<accession>A0A176TE82</accession>
<dbReference type="SUPFAM" id="SSF49899">
    <property type="entry name" value="Concanavalin A-like lectins/glucanases"/>
    <property type="match status" value="1"/>
</dbReference>
<dbReference type="InterPro" id="IPR026444">
    <property type="entry name" value="Secre_tail"/>
</dbReference>
<dbReference type="GO" id="GO:0016020">
    <property type="term" value="C:membrane"/>
    <property type="evidence" value="ECO:0007669"/>
    <property type="project" value="InterPro"/>
</dbReference>
<dbReference type="Pfam" id="PF00629">
    <property type="entry name" value="MAM"/>
    <property type="match status" value="1"/>
</dbReference>
<evidence type="ECO:0000313" key="7">
    <source>
        <dbReference type="Proteomes" id="UP000076923"/>
    </source>
</evidence>
<dbReference type="SMART" id="SM00758">
    <property type="entry name" value="PA14"/>
    <property type="match status" value="1"/>
</dbReference>
<feature type="compositionally biased region" description="Polar residues" evidence="2">
    <location>
        <begin position="712"/>
        <end position="726"/>
    </location>
</feature>
<dbReference type="PANTHER" id="PTHR23282:SF101">
    <property type="entry name" value="MAM DOMAIN-CONTAINING PROTEIN"/>
    <property type="match status" value="1"/>
</dbReference>
<organism evidence="6 7">
    <name type="scientific">Polaribacter atrinae</name>
    <dbReference type="NCBI Taxonomy" id="1333662"/>
    <lineage>
        <taxon>Bacteria</taxon>
        <taxon>Pseudomonadati</taxon>
        <taxon>Bacteroidota</taxon>
        <taxon>Flavobacteriia</taxon>
        <taxon>Flavobacteriales</taxon>
        <taxon>Flavobacteriaceae</taxon>
    </lineage>
</organism>
<feature type="domain" description="LTD" evidence="5">
    <location>
        <begin position="1109"/>
        <end position="1253"/>
    </location>
</feature>
<dbReference type="Gene3D" id="3.90.182.10">
    <property type="entry name" value="Toxin - Anthrax Protective Antigen,domain 1"/>
    <property type="match status" value="1"/>
</dbReference>
<dbReference type="InterPro" id="IPR011658">
    <property type="entry name" value="PA14_dom"/>
</dbReference>
<dbReference type="NCBIfam" id="TIGR04183">
    <property type="entry name" value="Por_Secre_tail"/>
    <property type="match status" value="1"/>
</dbReference>
<dbReference type="Gene3D" id="2.60.40.1200">
    <property type="match status" value="1"/>
</dbReference>
<dbReference type="PANTHER" id="PTHR23282">
    <property type="entry name" value="APICAL ENDOSOMAL GLYCOPROTEIN PRECURSOR"/>
    <property type="match status" value="1"/>
</dbReference>
<dbReference type="EMBL" id="LVWE01000010">
    <property type="protein sequence ID" value="OAD45843.1"/>
    <property type="molecule type" value="Genomic_DNA"/>
</dbReference>
<keyword evidence="1" id="KW-0732">Signal</keyword>
<evidence type="ECO:0000259" key="4">
    <source>
        <dbReference type="PROSITE" id="PS51820"/>
    </source>
</evidence>
<dbReference type="InterPro" id="IPR026395">
    <property type="entry name" value="CshA_fibril"/>
</dbReference>
<dbReference type="InterPro" id="IPR001322">
    <property type="entry name" value="Lamin_tail_dom"/>
</dbReference>
<evidence type="ECO:0000313" key="6">
    <source>
        <dbReference type="EMBL" id="OAD45843.1"/>
    </source>
</evidence>
<reference evidence="6 7" key="1">
    <citation type="submission" date="2016-02" db="EMBL/GenBank/DDBJ databases">
        <title>Draft genome sequence of Polaribacter atrinae KACC17473.</title>
        <authorList>
            <person name="Shin S.-K."/>
            <person name="Yi H."/>
        </authorList>
    </citation>
    <scope>NUCLEOTIDE SEQUENCE [LARGE SCALE GENOMIC DNA]</scope>
    <source>
        <strain evidence="6 7">KACC 17473</strain>
    </source>
</reference>
<dbReference type="Proteomes" id="UP000076923">
    <property type="component" value="Unassembled WGS sequence"/>
</dbReference>
<keyword evidence="7" id="KW-1185">Reference proteome</keyword>
<name>A0A176TE82_9FLAO</name>
<dbReference type="Pfam" id="PF07691">
    <property type="entry name" value="PA14"/>
    <property type="match status" value="1"/>
</dbReference>
<evidence type="ECO:0000259" key="3">
    <source>
        <dbReference type="PROSITE" id="PS50060"/>
    </source>
</evidence>
<dbReference type="Gene3D" id="2.60.120.200">
    <property type="match status" value="1"/>
</dbReference>
<dbReference type="InterPro" id="IPR013320">
    <property type="entry name" value="ConA-like_dom_sf"/>
</dbReference>
<dbReference type="RefSeq" id="WP_068448812.1">
    <property type="nucleotide sequence ID" value="NZ_CP150660.1"/>
</dbReference>
<dbReference type="PROSITE" id="PS51820">
    <property type="entry name" value="PA14"/>
    <property type="match status" value="1"/>
</dbReference>
<dbReference type="InterPro" id="IPR000998">
    <property type="entry name" value="MAM_dom"/>
</dbReference>
<dbReference type="InterPro" id="IPR051560">
    <property type="entry name" value="MAM_domain-containing"/>
</dbReference>
<evidence type="ECO:0008006" key="8">
    <source>
        <dbReference type="Google" id="ProtNLM"/>
    </source>
</evidence>
<dbReference type="SUPFAM" id="SSF56988">
    <property type="entry name" value="Anthrax protective antigen"/>
    <property type="match status" value="1"/>
</dbReference>
<dbReference type="InterPro" id="IPR037524">
    <property type="entry name" value="PA14/GLEYA"/>
</dbReference>
<evidence type="ECO:0000259" key="5">
    <source>
        <dbReference type="PROSITE" id="PS51841"/>
    </source>
</evidence>
<dbReference type="STRING" id="1333662.LPB303_06030"/>
<dbReference type="CDD" id="cd06263">
    <property type="entry name" value="MAM"/>
    <property type="match status" value="1"/>
</dbReference>